<protein>
    <recommendedName>
        <fullName evidence="3">Serpin domain-containing protein</fullName>
    </recommendedName>
</protein>
<dbReference type="OrthoDB" id="1063785at2759"/>
<gene>
    <name evidence="4" type="ORF">HU200_062806</name>
</gene>
<dbReference type="Pfam" id="PF00079">
    <property type="entry name" value="Serpin"/>
    <property type="match status" value="1"/>
</dbReference>
<dbReference type="Proteomes" id="UP000636709">
    <property type="component" value="Unassembled WGS sequence"/>
</dbReference>
<evidence type="ECO:0000256" key="2">
    <source>
        <dbReference type="RuleBase" id="RU000411"/>
    </source>
</evidence>
<evidence type="ECO:0000313" key="4">
    <source>
        <dbReference type="EMBL" id="KAF8652473.1"/>
    </source>
</evidence>
<dbReference type="InterPro" id="IPR042178">
    <property type="entry name" value="Serpin_sf_1"/>
</dbReference>
<accession>A0A835DZN8</accession>
<dbReference type="AlphaFoldDB" id="A0A835DZN8"/>
<dbReference type="EMBL" id="JACEFO010002656">
    <property type="protein sequence ID" value="KAF8652473.1"/>
    <property type="molecule type" value="Genomic_DNA"/>
</dbReference>
<dbReference type="InterPro" id="IPR000215">
    <property type="entry name" value="Serpin_fam"/>
</dbReference>
<evidence type="ECO:0000259" key="3">
    <source>
        <dbReference type="SMART" id="SM00093"/>
    </source>
</evidence>
<dbReference type="GO" id="GO:0005615">
    <property type="term" value="C:extracellular space"/>
    <property type="evidence" value="ECO:0007669"/>
    <property type="project" value="InterPro"/>
</dbReference>
<dbReference type="InterPro" id="IPR023795">
    <property type="entry name" value="Serpin_CS"/>
</dbReference>
<dbReference type="Gene3D" id="2.30.39.10">
    <property type="entry name" value="Alpha-1-antitrypsin, domain 1"/>
    <property type="match status" value="1"/>
</dbReference>
<dbReference type="PANTHER" id="PTHR11461">
    <property type="entry name" value="SERINE PROTEASE INHIBITOR, SERPIN"/>
    <property type="match status" value="1"/>
</dbReference>
<reference evidence="4" key="1">
    <citation type="submission" date="2020-07" db="EMBL/GenBank/DDBJ databases">
        <title>Genome sequence and genetic diversity analysis of an under-domesticated orphan crop, white fonio (Digitaria exilis).</title>
        <authorList>
            <person name="Bennetzen J.L."/>
            <person name="Chen S."/>
            <person name="Ma X."/>
            <person name="Wang X."/>
            <person name="Yssel A.E.J."/>
            <person name="Chaluvadi S.R."/>
            <person name="Johnson M."/>
            <person name="Gangashetty P."/>
            <person name="Hamidou F."/>
            <person name="Sanogo M.D."/>
            <person name="Zwaenepoel A."/>
            <person name="Wallace J."/>
            <person name="Van De Peer Y."/>
            <person name="Van Deynze A."/>
        </authorList>
    </citation>
    <scope>NUCLEOTIDE SEQUENCE</scope>
    <source>
        <tissue evidence="4">Leaves</tissue>
    </source>
</reference>
<dbReference type="SUPFAM" id="SSF56574">
    <property type="entry name" value="Serpins"/>
    <property type="match status" value="1"/>
</dbReference>
<evidence type="ECO:0000313" key="5">
    <source>
        <dbReference type="Proteomes" id="UP000636709"/>
    </source>
</evidence>
<proteinExistence type="inferred from homology"/>
<dbReference type="InterPro" id="IPR036186">
    <property type="entry name" value="Serpin_sf"/>
</dbReference>
<comment type="similarity">
    <text evidence="1 2">Belongs to the serpin family.</text>
</comment>
<dbReference type="SMART" id="SM00093">
    <property type="entry name" value="SERPIN"/>
    <property type="match status" value="1"/>
</dbReference>
<dbReference type="InterPro" id="IPR042185">
    <property type="entry name" value="Serpin_sf_2"/>
</dbReference>
<comment type="caution">
    <text evidence="4">The sequence shown here is derived from an EMBL/GenBank/DDBJ whole genome shotgun (WGS) entry which is preliminary data.</text>
</comment>
<sequence>MEEEATRSSKKARGAAGSGLTAFALRLAKHLAEEDGGVHKNLVLSPVSIHAALSLVAAGTRGTTLDELLALLGAASRDELAEFARAVAEGALADRSVSDSDEPLVAFACALWHEKAFALKPAYRAAAEESYRAKTRAVDFHNTPEKAVETINSWVSKVTKDLITSILPPGSVNSDTSLVITNAIYFKGRWSMPFDTKDTETRQFHLLDGSTVRVPFMLGPEDLPIAVHQGFKVLKLAYLPDNNGPRFFSMCVFLPGARDGLSGLLDRMASSPNFLWDHLPARCRETYEVWLPKFKLSFSSQINGVLQAMGMKAAFGIGKKADLEDMLEGSLPLVVKHVFHKAVIEVDEEGTEAAASTACVMTLKSTSWPVSFVADHPFVFSVVEEVSGTVVFMGHVLDPTRSE</sequence>
<dbReference type="PANTHER" id="PTHR11461:SF379">
    <property type="entry name" value="SERPIN DOMAIN-CONTAINING PROTEIN"/>
    <property type="match status" value="1"/>
</dbReference>
<evidence type="ECO:0000256" key="1">
    <source>
        <dbReference type="ARBA" id="ARBA00009500"/>
    </source>
</evidence>
<dbReference type="InterPro" id="IPR023796">
    <property type="entry name" value="Serpin_dom"/>
</dbReference>
<dbReference type="CDD" id="cd02043">
    <property type="entry name" value="serpinP_plants"/>
    <property type="match status" value="1"/>
</dbReference>
<feature type="domain" description="Serpin" evidence="3">
    <location>
        <begin position="25"/>
        <end position="399"/>
    </location>
</feature>
<organism evidence="4 5">
    <name type="scientific">Digitaria exilis</name>
    <dbReference type="NCBI Taxonomy" id="1010633"/>
    <lineage>
        <taxon>Eukaryota</taxon>
        <taxon>Viridiplantae</taxon>
        <taxon>Streptophyta</taxon>
        <taxon>Embryophyta</taxon>
        <taxon>Tracheophyta</taxon>
        <taxon>Spermatophyta</taxon>
        <taxon>Magnoliopsida</taxon>
        <taxon>Liliopsida</taxon>
        <taxon>Poales</taxon>
        <taxon>Poaceae</taxon>
        <taxon>PACMAD clade</taxon>
        <taxon>Panicoideae</taxon>
        <taxon>Panicodae</taxon>
        <taxon>Paniceae</taxon>
        <taxon>Anthephorinae</taxon>
        <taxon>Digitaria</taxon>
    </lineage>
</organism>
<dbReference type="PROSITE" id="PS00284">
    <property type="entry name" value="SERPIN"/>
    <property type="match status" value="1"/>
</dbReference>
<dbReference type="GO" id="GO:0004867">
    <property type="term" value="F:serine-type endopeptidase inhibitor activity"/>
    <property type="evidence" value="ECO:0007669"/>
    <property type="project" value="InterPro"/>
</dbReference>
<keyword evidence="5" id="KW-1185">Reference proteome</keyword>
<name>A0A835DZN8_9POAL</name>
<dbReference type="Gene3D" id="3.30.497.10">
    <property type="entry name" value="Antithrombin, subunit I, domain 2"/>
    <property type="match status" value="1"/>
</dbReference>